<evidence type="ECO:0000313" key="2">
    <source>
        <dbReference type="Proteomes" id="UP000177354"/>
    </source>
</evidence>
<comment type="caution">
    <text evidence="1">The sequence shown here is derived from an EMBL/GenBank/DDBJ whole genome shotgun (WGS) entry which is preliminary data.</text>
</comment>
<proteinExistence type="predicted"/>
<accession>A0A1F5Z0W7</accession>
<reference evidence="1 2" key="1">
    <citation type="journal article" date="2016" name="Nat. Commun.">
        <title>Thousands of microbial genomes shed light on interconnected biogeochemical processes in an aquifer system.</title>
        <authorList>
            <person name="Anantharaman K."/>
            <person name="Brown C.T."/>
            <person name="Hug L.A."/>
            <person name="Sharon I."/>
            <person name="Castelle C.J."/>
            <person name="Probst A.J."/>
            <person name="Thomas B.C."/>
            <person name="Singh A."/>
            <person name="Wilkins M.J."/>
            <person name="Karaoz U."/>
            <person name="Brodie E.L."/>
            <person name="Williams K.H."/>
            <person name="Hubbard S.S."/>
            <person name="Banfield J.F."/>
        </authorList>
    </citation>
    <scope>NUCLEOTIDE SEQUENCE [LARGE SCALE GENOMIC DNA]</scope>
</reference>
<dbReference type="Proteomes" id="UP000177354">
    <property type="component" value="Unassembled WGS sequence"/>
</dbReference>
<gene>
    <name evidence="1" type="ORF">A2777_02530</name>
</gene>
<sequence length="68" mass="7287">MAGEKIVWVGSYPRVVGVNDPHQAVPGIEISEHDDVELPVQEVRSGIVFSHDLRAGHVSSASTPKPTT</sequence>
<protein>
    <submittedName>
        <fullName evidence="1">Uncharacterized protein</fullName>
    </submittedName>
</protein>
<name>A0A1F5Z0W7_9BACT</name>
<organism evidence="1 2">
    <name type="scientific">Candidatus Gottesmanbacteria bacterium RIFCSPHIGHO2_01_FULL_40_15</name>
    <dbReference type="NCBI Taxonomy" id="1798376"/>
    <lineage>
        <taxon>Bacteria</taxon>
        <taxon>Candidatus Gottesmaniibacteriota</taxon>
    </lineage>
</organism>
<dbReference type="EMBL" id="MFJF01000020">
    <property type="protein sequence ID" value="OGG05993.1"/>
    <property type="molecule type" value="Genomic_DNA"/>
</dbReference>
<dbReference type="AlphaFoldDB" id="A0A1F5Z0W7"/>
<evidence type="ECO:0000313" key="1">
    <source>
        <dbReference type="EMBL" id="OGG05993.1"/>
    </source>
</evidence>